<evidence type="ECO:0000256" key="3">
    <source>
        <dbReference type="ARBA" id="ARBA00022448"/>
    </source>
</evidence>
<feature type="domain" description="Major facilitator superfamily (MFS) profile" evidence="9">
    <location>
        <begin position="13"/>
        <end position="400"/>
    </location>
</feature>
<feature type="transmembrane region" description="Helical" evidence="8">
    <location>
        <begin position="137"/>
        <end position="159"/>
    </location>
</feature>
<feature type="transmembrane region" description="Helical" evidence="8">
    <location>
        <begin position="255"/>
        <end position="272"/>
    </location>
</feature>
<gene>
    <name evidence="10" type="primary">bcr</name>
    <name evidence="10" type="ORF">NCTC12742_00585</name>
</gene>
<dbReference type="SUPFAM" id="SSF103473">
    <property type="entry name" value="MFS general substrate transporter"/>
    <property type="match status" value="1"/>
</dbReference>
<evidence type="ECO:0000256" key="8">
    <source>
        <dbReference type="RuleBase" id="RU365088"/>
    </source>
</evidence>
<feature type="transmembrane region" description="Helical" evidence="8">
    <location>
        <begin position="78"/>
        <end position="98"/>
    </location>
</feature>
<feature type="transmembrane region" description="Helical" evidence="8">
    <location>
        <begin position="284"/>
        <end position="305"/>
    </location>
</feature>
<keyword evidence="11" id="KW-1185">Reference proteome</keyword>
<dbReference type="PANTHER" id="PTHR23502:SF132">
    <property type="entry name" value="POLYAMINE TRANSPORTER 2-RELATED"/>
    <property type="match status" value="1"/>
</dbReference>
<feature type="transmembrane region" description="Helical" evidence="8">
    <location>
        <begin position="376"/>
        <end position="395"/>
    </location>
</feature>
<dbReference type="Pfam" id="PF07690">
    <property type="entry name" value="MFS_1"/>
    <property type="match status" value="1"/>
</dbReference>
<dbReference type="InterPro" id="IPR036259">
    <property type="entry name" value="MFS_trans_sf"/>
</dbReference>
<dbReference type="InterPro" id="IPR011701">
    <property type="entry name" value="MFS"/>
</dbReference>
<dbReference type="GO" id="GO:1990961">
    <property type="term" value="P:xenobiotic detoxification by transmembrane export across the plasma membrane"/>
    <property type="evidence" value="ECO:0007669"/>
    <property type="project" value="InterPro"/>
</dbReference>
<comment type="similarity">
    <text evidence="2 8">Belongs to the major facilitator superfamily. Bcr/CmlA family.</text>
</comment>
<keyword evidence="4" id="KW-1003">Cell membrane</keyword>
<evidence type="ECO:0000313" key="10">
    <source>
        <dbReference type="EMBL" id="VEJ50230.1"/>
    </source>
</evidence>
<feature type="transmembrane region" description="Helical" evidence="8">
    <location>
        <begin position="311"/>
        <end position="328"/>
    </location>
</feature>
<evidence type="ECO:0000256" key="2">
    <source>
        <dbReference type="ARBA" id="ARBA00006236"/>
    </source>
</evidence>
<keyword evidence="5 8" id="KW-0812">Transmembrane</keyword>
<keyword evidence="3 8" id="KW-0813">Transport</keyword>
<reference evidence="10 11" key="1">
    <citation type="submission" date="2018-12" db="EMBL/GenBank/DDBJ databases">
        <authorList>
            <consortium name="Pathogen Informatics"/>
        </authorList>
    </citation>
    <scope>NUCLEOTIDE SEQUENCE [LARGE SCALE GENOMIC DNA]</scope>
    <source>
        <strain evidence="10 11">NCTC12742</strain>
    </source>
</reference>
<evidence type="ECO:0000256" key="7">
    <source>
        <dbReference type="ARBA" id="ARBA00023136"/>
    </source>
</evidence>
<dbReference type="KEGG" id="nwe:SAMEA3174300_1208"/>
<keyword evidence="6 8" id="KW-1133">Transmembrane helix</keyword>
<feature type="transmembrane region" description="Helical" evidence="8">
    <location>
        <begin position="52"/>
        <end position="71"/>
    </location>
</feature>
<feature type="transmembrane region" description="Helical" evidence="8">
    <location>
        <begin position="12"/>
        <end position="32"/>
    </location>
</feature>
<dbReference type="GO" id="GO:0042910">
    <property type="term" value="F:xenobiotic transmembrane transporter activity"/>
    <property type="evidence" value="ECO:0007669"/>
    <property type="project" value="InterPro"/>
</dbReference>
<dbReference type="PROSITE" id="PS50850">
    <property type="entry name" value="MFS"/>
    <property type="match status" value="1"/>
</dbReference>
<dbReference type="InterPro" id="IPR020846">
    <property type="entry name" value="MFS_dom"/>
</dbReference>
<evidence type="ECO:0000256" key="6">
    <source>
        <dbReference type="ARBA" id="ARBA00022989"/>
    </source>
</evidence>
<feature type="transmembrane region" description="Helical" evidence="8">
    <location>
        <begin position="165"/>
        <end position="188"/>
    </location>
</feature>
<evidence type="ECO:0000259" key="9">
    <source>
        <dbReference type="PROSITE" id="PS50850"/>
    </source>
</evidence>
<dbReference type="EMBL" id="LR134533">
    <property type="protein sequence ID" value="VEJ50230.1"/>
    <property type="molecule type" value="Genomic_DNA"/>
</dbReference>
<dbReference type="InterPro" id="IPR004812">
    <property type="entry name" value="Efflux_drug-R_Bcr/CmlA"/>
</dbReference>
<evidence type="ECO:0000256" key="1">
    <source>
        <dbReference type="ARBA" id="ARBA00004651"/>
    </source>
</evidence>
<proteinExistence type="inferred from homology"/>
<evidence type="ECO:0000256" key="4">
    <source>
        <dbReference type="ARBA" id="ARBA00022475"/>
    </source>
</evidence>
<keyword evidence="7 8" id="KW-0472">Membrane</keyword>
<feature type="transmembrane region" description="Helical" evidence="8">
    <location>
        <begin position="349"/>
        <end position="370"/>
    </location>
</feature>
<keyword evidence="8" id="KW-0997">Cell inner membrane</keyword>
<comment type="subcellular location">
    <subcellularLocation>
        <location evidence="8">Cell inner membrane</location>
        <topology evidence="8">Multi-pass membrane protein</topology>
    </subcellularLocation>
    <subcellularLocation>
        <location evidence="1">Cell membrane</location>
        <topology evidence="1">Multi-pass membrane protein</topology>
    </subcellularLocation>
</comment>
<dbReference type="AlphaFoldDB" id="A0A448VKD2"/>
<dbReference type="Gene3D" id="1.20.1720.10">
    <property type="entry name" value="Multidrug resistance protein D"/>
    <property type="match status" value="1"/>
</dbReference>
<feature type="transmembrane region" description="Helical" evidence="8">
    <location>
        <begin position="217"/>
        <end position="235"/>
    </location>
</feature>
<dbReference type="STRING" id="28091.SAMEA3174300_01208"/>
<name>A0A448VKD2_9NEIS</name>
<organism evidence="10 11">
    <name type="scientific">Neisseria weaveri</name>
    <dbReference type="NCBI Taxonomy" id="28091"/>
    <lineage>
        <taxon>Bacteria</taxon>
        <taxon>Pseudomonadati</taxon>
        <taxon>Pseudomonadota</taxon>
        <taxon>Betaproteobacteria</taxon>
        <taxon>Neisseriales</taxon>
        <taxon>Neisseriaceae</taxon>
        <taxon>Neisseria</taxon>
    </lineage>
</organism>
<evidence type="ECO:0000256" key="5">
    <source>
        <dbReference type="ARBA" id="ARBA00022692"/>
    </source>
</evidence>
<dbReference type="GO" id="GO:0005886">
    <property type="term" value="C:plasma membrane"/>
    <property type="evidence" value="ECO:0007669"/>
    <property type="project" value="UniProtKB-SubCell"/>
</dbReference>
<sequence>MHTPPSSLSDKQMAVLLAMLVAIMPFSVDTYLPAIPSMSAALNADIHRIEQSLSTFLFGVAFGQIVGGSISDLKGRRIVGLTGLAVYIAAVIGLTLIQTAEQLLFLRLVQAFGGGMTVVIVGATVRDYYEGRKAAQMFALIGIIMMVAPLIGPVVGAALQSLGGWRSIFVFLAVYGAAVWILLFRFLAKPVQTDKIDSRIFRNVGERYYRVLTTKPALGYLFFQAFSFSSMFAFITESSFVYMELYGVSAHTYAWIFGLNIVMMALFNRITAWRLKTGSDAQDILKWGVGVQLAANMLMYASVLIWQLPPLALLVACVMTSVGTQGLVTANTQACFMMYFRREGGSANAVLGVCQSVIGASVGMLTTWLHNGTANVMSGMMLASTVSGIILLLFFSGKTWNSHKNGSVPQ</sequence>
<accession>A0A448VKD2</accession>
<evidence type="ECO:0000313" key="11">
    <source>
        <dbReference type="Proteomes" id="UP000272771"/>
    </source>
</evidence>
<dbReference type="RefSeq" id="WP_231987901.1">
    <property type="nucleotide sequence ID" value="NZ_CAUJRG010000004.1"/>
</dbReference>
<feature type="transmembrane region" description="Helical" evidence="8">
    <location>
        <begin position="104"/>
        <end position="125"/>
    </location>
</feature>
<dbReference type="Proteomes" id="UP000272771">
    <property type="component" value="Chromosome"/>
</dbReference>
<dbReference type="CDD" id="cd17320">
    <property type="entry name" value="MFS_MdfA_MDR_like"/>
    <property type="match status" value="1"/>
</dbReference>
<dbReference type="PANTHER" id="PTHR23502">
    <property type="entry name" value="MAJOR FACILITATOR SUPERFAMILY"/>
    <property type="match status" value="1"/>
</dbReference>
<protein>
    <recommendedName>
        <fullName evidence="8">Bcr/CflA family efflux transporter</fullName>
    </recommendedName>
</protein>
<dbReference type="NCBIfam" id="TIGR00710">
    <property type="entry name" value="efflux_Bcr_CflA"/>
    <property type="match status" value="1"/>
</dbReference>